<evidence type="ECO:0000313" key="3">
    <source>
        <dbReference type="Proteomes" id="UP001320899"/>
    </source>
</evidence>
<dbReference type="Proteomes" id="UP001320899">
    <property type="component" value="Unassembled WGS sequence"/>
</dbReference>
<dbReference type="RefSeq" id="WP_263829179.1">
    <property type="nucleotide sequence ID" value="NZ_JAOWLB010000009.1"/>
</dbReference>
<evidence type="ECO:0000259" key="1">
    <source>
        <dbReference type="Pfam" id="PF18735"/>
    </source>
</evidence>
<name>A0ABT3AL68_9RHOB</name>
<evidence type="ECO:0000313" key="2">
    <source>
        <dbReference type="EMBL" id="MCV2889435.1"/>
    </source>
</evidence>
<sequence length="201" mass="22213">MDQELSWRIKEISTFRVESAKGGQKSKAFTRAGVALLYAHWEGFVKRSAELYLEYVSNRGLKYEELTTCFVLFGLKGKLNTLVDSRKSAPNIEAIEFIRSSLGEVAALKLAGAVNTESNLSSSVFENIANSVGVSTAPYKTKFNLIDSSLVDRRNKIAHGEYLDLKSGDFGPLVDEVLNLMRSFKNDLLNAAATEAYKKTA</sequence>
<organism evidence="2 3">
    <name type="scientific">Ruegeria aquimaris</name>
    <dbReference type="NCBI Taxonomy" id="2984333"/>
    <lineage>
        <taxon>Bacteria</taxon>
        <taxon>Pseudomonadati</taxon>
        <taxon>Pseudomonadota</taxon>
        <taxon>Alphaproteobacteria</taxon>
        <taxon>Rhodobacterales</taxon>
        <taxon>Roseobacteraceae</taxon>
        <taxon>Ruegeria</taxon>
    </lineage>
</organism>
<dbReference type="EMBL" id="JAOWLB010000009">
    <property type="protein sequence ID" value="MCV2889435.1"/>
    <property type="molecule type" value="Genomic_DNA"/>
</dbReference>
<reference evidence="2 3" key="1">
    <citation type="submission" date="2022-10" db="EMBL/GenBank/DDBJ databases">
        <title>Ruegeria sp. nov., isolated from ocean surface sediments.</title>
        <authorList>
            <person name="He W."/>
            <person name="Xue H.-P."/>
            <person name="Zhang D.-F."/>
        </authorList>
    </citation>
    <scope>NUCLEOTIDE SEQUENCE [LARGE SCALE GENOMIC DNA]</scope>
    <source>
        <strain evidence="2 3">XHP0148</strain>
    </source>
</reference>
<comment type="caution">
    <text evidence="2">The sequence shown here is derived from an EMBL/GenBank/DDBJ whole genome shotgun (WGS) entry which is preliminary data.</text>
</comment>
<proteinExistence type="predicted"/>
<protein>
    <submittedName>
        <fullName evidence="2">MAE_28990/MAE_18760 family HEPN-like nuclease</fullName>
    </submittedName>
</protein>
<gene>
    <name evidence="2" type="ORF">OE747_13885</name>
</gene>
<dbReference type="Pfam" id="PF18735">
    <property type="entry name" value="HEPN_RiboL-PSP"/>
    <property type="match status" value="1"/>
</dbReference>
<dbReference type="InterPro" id="IPR041519">
    <property type="entry name" value="HEPN_RiboL-PSP"/>
</dbReference>
<keyword evidence="3" id="KW-1185">Reference proteome</keyword>
<feature type="domain" description="RiboL-PSP-HEPN" evidence="1">
    <location>
        <begin position="4"/>
        <end position="190"/>
    </location>
</feature>
<accession>A0ABT3AL68</accession>